<comment type="pathway">
    <text evidence="1 7">Pyrimidine metabolism; UMP biosynthesis via de novo pathway; UMP from orotate: step 2/2.</text>
</comment>
<dbReference type="GO" id="GO:0006207">
    <property type="term" value="P:'de novo' pyrimidine nucleobase biosynthetic process"/>
    <property type="evidence" value="ECO:0007669"/>
    <property type="project" value="InterPro"/>
</dbReference>
<keyword evidence="4 7" id="KW-0665">Pyrimidine biosynthesis</keyword>
<evidence type="ECO:0000256" key="2">
    <source>
        <dbReference type="ARBA" id="ARBA00008847"/>
    </source>
</evidence>
<dbReference type="InterPro" id="IPR011060">
    <property type="entry name" value="RibuloseP-bd_barrel"/>
</dbReference>
<evidence type="ECO:0000256" key="4">
    <source>
        <dbReference type="ARBA" id="ARBA00022975"/>
    </source>
</evidence>
<dbReference type="SUPFAM" id="SSF51366">
    <property type="entry name" value="Ribulose-phoshate binding barrel"/>
    <property type="match status" value="1"/>
</dbReference>
<sequence>MSFFDRLGDGIEKKDSLVCVGLDPVPSRIPDGVGVAEFNRRIIDATSDVAVAYKPNTAFYEALGTDGWGALLETVEEASAAAPVILDAKRGDIGHSSRRYAELLDVADAITVSPYMGTDSVRPFIEDGDAGVFVLCKTTNQGSSEFQELDAGGKPVYAHVAERAVDWNAVNGNVGLVVGATDPEEMENVREHAGDLPFLVPGIGAQGGDAEAAVEYGTDPRGVGVVNSTRSIIYAGDGDGFEEAARESARSLRKTLNGYR</sequence>
<dbReference type="InterPro" id="IPR001754">
    <property type="entry name" value="OMPdeCOase_dom"/>
</dbReference>
<name>A0A9Q4GGI8_9EURY</name>
<organism evidence="9 10">
    <name type="scientific">Halorutilus salinus</name>
    <dbReference type="NCBI Taxonomy" id="2487751"/>
    <lineage>
        <taxon>Archaea</taxon>
        <taxon>Methanobacteriati</taxon>
        <taxon>Methanobacteriota</taxon>
        <taxon>Stenosarchaea group</taxon>
        <taxon>Halobacteria</taxon>
        <taxon>Halorutilales</taxon>
        <taxon>Halorutilaceae</taxon>
        <taxon>Halorutilus</taxon>
    </lineage>
</organism>
<dbReference type="GO" id="GO:0004590">
    <property type="term" value="F:orotidine-5'-phosphate decarboxylase activity"/>
    <property type="evidence" value="ECO:0007669"/>
    <property type="project" value="UniProtKB-UniRule"/>
</dbReference>
<dbReference type="PANTHER" id="PTHR43375:SF1">
    <property type="entry name" value="OROTIDINE 5'-PHOSPHATE DECARBOXYLASE"/>
    <property type="match status" value="1"/>
</dbReference>
<dbReference type="AlphaFoldDB" id="A0A9Q4GGI8"/>
<evidence type="ECO:0000256" key="1">
    <source>
        <dbReference type="ARBA" id="ARBA00004861"/>
    </source>
</evidence>
<evidence type="ECO:0000313" key="9">
    <source>
        <dbReference type="EMBL" id="MCX2819199.1"/>
    </source>
</evidence>
<dbReference type="GO" id="GO:0044205">
    <property type="term" value="P:'de novo' UMP biosynthetic process"/>
    <property type="evidence" value="ECO:0007669"/>
    <property type="project" value="UniProtKB-UniRule"/>
</dbReference>
<dbReference type="InterPro" id="IPR013785">
    <property type="entry name" value="Aldolase_TIM"/>
</dbReference>
<evidence type="ECO:0000256" key="7">
    <source>
        <dbReference type="HAMAP-Rule" id="MF_01215"/>
    </source>
</evidence>
<dbReference type="PANTHER" id="PTHR43375">
    <property type="entry name" value="OROTIDINE 5'-PHOSPHATE DECARBOXYLASE"/>
    <property type="match status" value="1"/>
</dbReference>
<keyword evidence="10" id="KW-1185">Reference proteome</keyword>
<evidence type="ECO:0000313" key="10">
    <source>
        <dbReference type="Proteomes" id="UP001149411"/>
    </source>
</evidence>
<dbReference type="InterPro" id="IPR011995">
    <property type="entry name" value="OMPdecase_type-2"/>
</dbReference>
<dbReference type="CDD" id="cd04725">
    <property type="entry name" value="OMP_decarboxylase_like"/>
    <property type="match status" value="1"/>
</dbReference>
<dbReference type="EC" id="4.1.1.23" evidence="7"/>
<dbReference type="SMART" id="SM00934">
    <property type="entry name" value="OMPdecase"/>
    <property type="match status" value="1"/>
</dbReference>
<dbReference type="EMBL" id="RKLV01000006">
    <property type="protein sequence ID" value="MCX2819199.1"/>
    <property type="molecule type" value="Genomic_DNA"/>
</dbReference>
<dbReference type="Proteomes" id="UP001149411">
    <property type="component" value="Unassembled WGS sequence"/>
</dbReference>
<protein>
    <recommendedName>
        <fullName evidence="7">Orotidine 5'-phosphate decarboxylase</fullName>
        <ecNumber evidence="7">4.1.1.23</ecNumber>
    </recommendedName>
    <alternativeName>
        <fullName evidence="7">OMP decarboxylase</fullName>
        <shortName evidence="7">OMPDCase</shortName>
        <shortName evidence="7">OMPdecase</shortName>
    </alternativeName>
</protein>
<comment type="caution">
    <text evidence="9">The sequence shown here is derived from an EMBL/GenBank/DDBJ whole genome shotgun (WGS) entry which is preliminary data.</text>
</comment>
<evidence type="ECO:0000256" key="6">
    <source>
        <dbReference type="ARBA" id="ARBA00049157"/>
    </source>
</evidence>
<keyword evidence="3 7" id="KW-0210">Decarboxylase</keyword>
<comment type="catalytic activity">
    <reaction evidence="6 7">
        <text>orotidine 5'-phosphate + H(+) = UMP + CO2</text>
        <dbReference type="Rhea" id="RHEA:11596"/>
        <dbReference type="ChEBI" id="CHEBI:15378"/>
        <dbReference type="ChEBI" id="CHEBI:16526"/>
        <dbReference type="ChEBI" id="CHEBI:57538"/>
        <dbReference type="ChEBI" id="CHEBI:57865"/>
        <dbReference type="EC" id="4.1.1.23"/>
    </reaction>
</comment>
<feature type="active site" description="Proton donor" evidence="7">
    <location>
        <position position="89"/>
    </location>
</feature>
<accession>A0A9Q4GGI8</accession>
<comment type="similarity">
    <text evidence="2 7">Belongs to the OMP decarboxylase family. Type 2 subfamily.</text>
</comment>
<dbReference type="HAMAP" id="MF_01215">
    <property type="entry name" value="OMPdecase_type2"/>
    <property type="match status" value="1"/>
</dbReference>
<evidence type="ECO:0000256" key="5">
    <source>
        <dbReference type="ARBA" id="ARBA00023239"/>
    </source>
</evidence>
<dbReference type="Gene3D" id="3.20.20.70">
    <property type="entry name" value="Aldolase class I"/>
    <property type="match status" value="1"/>
</dbReference>
<evidence type="ECO:0000259" key="8">
    <source>
        <dbReference type="SMART" id="SM00934"/>
    </source>
</evidence>
<reference evidence="9" key="1">
    <citation type="submission" date="2022-09" db="EMBL/GenBank/DDBJ databases">
        <title>Haloadaptaus new haloarchaeum isolated from saline soil.</title>
        <authorList>
            <person name="Duran-Viseras A."/>
            <person name="Sanchez-Porro C."/>
            <person name="Ventosa A."/>
        </authorList>
    </citation>
    <scope>NUCLEOTIDE SEQUENCE</scope>
    <source>
        <strain evidence="9">F3-133</strain>
    </source>
</reference>
<evidence type="ECO:0000256" key="3">
    <source>
        <dbReference type="ARBA" id="ARBA00022793"/>
    </source>
</evidence>
<gene>
    <name evidence="7 9" type="primary">pyrF</name>
    <name evidence="9" type="ORF">EGH25_07515</name>
</gene>
<feature type="domain" description="Orotidine 5'-phosphate decarboxylase" evidence="8">
    <location>
        <begin position="17"/>
        <end position="245"/>
    </location>
</feature>
<proteinExistence type="inferred from homology"/>
<keyword evidence="5 7" id="KW-0456">Lyase</keyword>
<dbReference type="RefSeq" id="WP_266087371.1">
    <property type="nucleotide sequence ID" value="NZ_RKLV01000006.1"/>
</dbReference>
<dbReference type="NCBIfam" id="TIGR02127">
    <property type="entry name" value="pyrF_sub2"/>
    <property type="match status" value="1"/>
</dbReference>
<dbReference type="Pfam" id="PF00215">
    <property type="entry name" value="OMPdecase"/>
    <property type="match status" value="1"/>
</dbReference>